<dbReference type="Gene3D" id="3.10.450.50">
    <property type="match status" value="1"/>
</dbReference>
<organism evidence="2 3">
    <name type="scientific">Anthostomella pinea</name>
    <dbReference type="NCBI Taxonomy" id="933095"/>
    <lineage>
        <taxon>Eukaryota</taxon>
        <taxon>Fungi</taxon>
        <taxon>Dikarya</taxon>
        <taxon>Ascomycota</taxon>
        <taxon>Pezizomycotina</taxon>
        <taxon>Sordariomycetes</taxon>
        <taxon>Xylariomycetidae</taxon>
        <taxon>Xylariales</taxon>
        <taxon>Xylariaceae</taxon>
        <taxon>Anthostomella</taxon>
    </lineage>
</organism>
<sequence length="167" mass="18749">MACSPEAATAISRKKARYARYADTKQWGAYADEVALPNCTYAFEDVNGLTLNAGGNKLQFASTVEFTAFFGAFFAKLQTLHNLGPGDFTQTAPDEVRAVFSVEDQILAPPFGAWAEIRGGGYYYETWKMVDGDWFLSDLRMRRTYQKMTLLVQVAFFFQEKLGISML</sequence>
<name>A0AAI8VKN6_9PEZI</name>
<comment type="caution">
    <text evidence="2">The sequence shown here is derived from an EMBL/GenBank/DDBJ whole genome shotgun (WGS) entry which is preliminary data.</text>
</comment>
<keyword evidence="3" id="KW-1185">Reference proteome</keyword>
<dbReference type="SUPFAM" id="SSF54427">
    <property type="entry name" value="NTF2-like"/>
    <property type="match status" value="1"/>
</dbReference>
<proteinExistence type="predicted"/>
<dbReference type="InterPro" id="IPR032710">
    <property type="entry name" value="NTF2-like_dom_sf"/>
</dbReference>
<reference evidence="2" key="1">
    <citation type="submission" date="2023-10" db="EMBL/GenBank/DDBJ databases">
        <authorList>
            <person name="Hackl T."/>
        </authorList>
    </citation>
    <scope>NUCLEOTIDE SEQUENCE</scope>
</reference>
<evidence type="ECO:0000259" key="1">
    <source>
        <dbReference type="Pfam" id="PF13577"/>
    </source>
</evidence>
<dbReference type="EMBL" id="CAUWAG010000012">
    <property type="protein sequence ID" value="CAJ2509580.1"/>
    <property type="molecule type" value="Genomic_DNA"/>
</dbReference>
<evidence type="ECO:0000313" key="3">
    <source>
        <dbReference type="Proteomes" id="UP001295740"/>
    </source>
</evidence>
<dbReference type="AlphaFoldDB" id="A0AAI8VKN6"/>
<gene>
    <name evidence="2" type="ORF">KHLLAP_LOCUS10048</name>
</gene>
<evidence type="ECO:0000313" key="2">
    <source>
        <dbReference type="EMBL" id="CAJ2509580.1"/>
    </source>
</evidence>
<protein>
    <submittedName>
        <fullName evidence="2">Uu.00g146060.m01.CDS01</fullName>
    </submittedName>
</protein>
<dbReference type="Pfam" id="PF13577">
    <property type="entry name" value="SnoaL_4"/>
    <property type="match status" value="1"/>
</dbReference>
<dbReference type="Proteomes" id="UP001295740">
    <property type="component" value="Unassembled WGS sequence"/>
</dbReference>
<dbReference type="InterPro" id="IPR037401">
    <property type="entry name" value="SnoaL-like"/>
</dbReference>
<accession>A0AAI8VKN6</accession>
<feature type="domain" description="SnoaL-like" evidence="1">
    <location>
        <begin position="6"/>
        <end position="139"/>
    </location>
</feature>